<feature type="transmembrane region" description="Helical" evidence="7">
    <location>
        <begin position="156"/>
        <end position="175"/>
    </location>
</feature>
<dbReference type="PROSITE" id="PS50110">
    <property type="entry name" value="RESPONSE_REGULATORY"/>
    <property type="match status" value="1"/>
</dbReference>
<dbReference type="SMART" id="SM00448">
    <property type="entry name" value="REC"/>
    <property type="match status" value="1"/>
</dbReference>
<dbReference type="InterPro" id="IPR003661">
    <property type="entry name" value="HisK_dim/P_dom"/>
</dbReference>
<comment type="caution">
    <text evidence="10">The sequence shown here is derived from an EMBL/GenBank/DDBJ whole genome shotgun (WGS) entry which is preliminary data.</text>
</comment>
<evidence type="ECO:0000256" key="7">
    <source>
        <dbReference type="SAM" id="Phobius"/>
    </source>
</evidence>
<organism evidence="10 11">
    <name type="scientific">Alloalcanivorax profundimaris</name>
    <dbReference type="NCBI Taxonomy" id="2735259"/>
    <lineage>
        <taxon>Bacteria</taxon>
        <taxon>Pseudomonadati</taxon>
        <taxon>Pseudomonadota</taxon>
        <taxon>Gammaproteobacteria</taxon>
        <taxon>Oceanospirillales</taxon>
        <taxon>Alcanivoracaceae</taxon>
        <taxon>Alloalcanivorax</taxon>
    </lineage>
</organism>
<evidence type="ECO:0000259" key="9">
    <source>
        <dbReference type="PROSITE" id="PS50110"/>
    </source>
</evidence>
<evidence type="ECO:0000313" key="10">
    <source>
        <dbReference type="EMBL" id="MBF5057309.1"/>
    </source>
</evidence>
<proteinExistence type="predicted"/>
<dbReference type="EMBL" id="ARXX01000042">
    <property type="protein sequence ID" value="MBF5057309.1"/>
    <property type="molecule type" value="Genomic_DNA"/>
</dbReference>
<dbReference type="SUPFAM" id="SSF52172">
    <property type="entry name" value="CheY-like"/>
    <property type="match status" value="1"/>
</dbReference>
<keyword evidence="7" id="KW-0472">Membrane</keyword>
<dbReference type="CDD" id="cd00156">
    <property type="entry name" value="REC"/>
    <property type="match status" value="1"/>
</dbReference>
<evidence type="ECO:0000256" key="5">
    <source>
        <dbReference type="ARBA" id="ARBA00022777"/>
    </source>
</evidence>
<evidence type="ECO:0000313" key="11">
    <source>
        <dbReference type="Proteomes" id="UP000662703"/>
    </source>
</evidence>
<dbReference type="PANTHER" id="PTHR43047:SF9">
    <property type="entry name" value="HISTIDINE KINASE"/>
    <property type="match status" value="1"/>
</dbReference>
<comment type="catalytic activity">
    <reaction evidence="1">
        <text>ATP + protein L-histidine = ADP + protein N-phospho-L-histidine.</text>
        <dbReference type="EC" id="2.7.13.3"/>
    </reaction>
</comment>
<dbReference type="PROSITE" id="PS50109">
    <property type="entry name" value="HIS_KIN"/>
    <property type="match status" value="1"/>
</dbReference>
<dbReference type="PRINTS" id="PR00344">
    <property type="entry name" value="BCTRLSENSOR"/>
</dbReference>
<dbReference type="Gene3D" id="3.40.50.2300">
    <property type="match status" value="1"/>
</dbReference>
<dbReference type="Gene3D" id="1.10.287.130">
    <property type="match status" value="1"/>
</dbReference>
<accession>A0ABS0ATM4</accession>
<dbReference type="RefSeq" id="WP_194865572.1">
    <property type="nucleotide sequence ID" value="NZ_ARXX01000042.1"/>
</dbReference>
<keyword evidence="7" id="KW-0812">Transmembrane</keyword>
<name>A0ABS0ATM4_9GAMM</name>
<keyword evidence="11" id="KW-1185">Reference proteome</keyword>
<feature type="domain" description="Response regulatory" evidence="9">
    <location>
        <begin position="487"/>
        <end position="601"/>
    </location>
</feature>
<dbReference type="InterPro" id="IPR036890">
    <property type="entry name" value="HATPase_C_sf"/>
</dbReference>
<dbReference type="Proteomes" id="UP000662703">
    <property type="component" value="Unassembled WGS sequence"/>
</dbReference>
<dbReference type="InterPro" id="IPR036097">
    <property type="entry name" value="HisK_dim/P_sf"/>
</dbReference>
<evidence type="ECO:0000256" key="2">
    <source>
        <dbReference type="ARBA" id="ARBA00012438"/>
    </source>
</evidence>
<feature type="transmembrane region" description="Helical" evidence="7">
    <location>
        <begin position="61"/>
        <end position="81"/>
    </location>
</feature>
<dbReference type="InterPro" id="IPR004358">
    <property type="entry name" value="Sig_transdc_His_kin-like_C"/>
</dbReference>
<dbReference type="Pfam" id="PF00072">
    <property type="entry name" value="Response_reg"/>
    <property type="match status" value="1"/>
</dbReference>
<dbReference type="SMART" id="SM00387">
    <property type="entry name" value="HATPase_c"/>
    <property type="match status" value="1"/>
</dbReference>
<dbReference type="Pfam" id="PF00512">
    <property type="entry name" value="HisKA"/>
    <property type="match status" value="1"/>
</dbReference>
<reference evidence="10 11" key="1">
    <citation type="submission" date="2012-09" db="EMBL/GenBank/DDBJ databases">
        <title>Genome Sequence of alkane-degrading Bacterium Alcanivorax sp. 521-1.</title>
        <authorList>
            <person name="Lai Q."/>
            <person name="Shao Z."/>
        </authorList>
    </citation>
    <scope>NUCLEOTIDE SEQUENCE [LARGE SCALE GENOMIC DNA]</scope>
    <source>
        <strain evidence="10 11">521-1</strain>
    </source>
</reference>
<protein>
    <recommendedName>
        <fullName evidence="2">histidine kinase</fullName>
        <ecNumber evidence="2">2.7.13.3</ecNumber>
    </recommendedName>
</protein>
<dbReference type="InterPro" id="IPR003594">
    <property type="entry name" value="HATPase_dom"/>
</dbReference>
<dbReference type="PANTHER" id="PTHR43047">
    <property type="entry name" value="TWO-COMPONENT HISTIDINE PROTEIN KINASE"/>
    <property type="match status" value="1"/>
</dbReference>
<gene>
    <name evidence="10" type="ORF">Y5W_02603</name>
</gene>
<evidence type="ECO:0000256" key="1">
    <source>
        <dbReference type="ARBA" id="ARBA00000085"/>
    </source>
</evidence>
<keyword evidence="7" id="KW-1133">Transmembrane helix</keyword>
<evidence type="ECO:0000256" key="6">
    <source>
        <dbReference type="PROSITE-ProRule" id="PRU00169"/>
    </source>
</evidence>
<dbReference type="Gene3D" id="3.30.565.10">
    <property type="entry name" value="Histidine kinase-like ATPase, C-terminal domain"/>
    <property type="match status" value="1"/>
</dbReference>
<feature type="domain" description="Histidine kinase" evidence="8">
    <location>
        <begin position="251"/>
        <end position="464"/>
    </location>
</feature>
<evidence type="ECO:0000256" key="4">
    <source>
        <dbReference type="ARBA" id="ARBA00022679"/>
    </source>
</evidence>
<evidence type="ECO:0000256" key="3">
    <source>
        <dbReference type="ARBA" id="ARBA00022553"/>
    </source>
</evidence>
<evidence type="ECO:0000259" key="8">
    <source>
        <dbReference type="PROSITE" id="PS50109"/>
    </source>
</evidence>
<dbReference type="InterPro" id="IPR001789">
    <property type="entry name" value="Sig_transdc_resp-reg_receiver"/>
</dbReference>
<sequence>MNIEDRFQIERLTLVLRHLRHAFGMSVMVASLMVAVFYFSSDSVVSAVSAISGERIGIRTSAVSTTALLVWYFALLAVSGAQSWGARRALKKGFGAADVAPIRRQLVLSRCLEGTLWGALIWIGIDQHTSPGATALLMGLLASSNADSVAKYSNILGLYTGIMLPMTVLAVARFITIDDLYYQMMAGFSVLFVIAQYLQARTLGGSINEAIRLRFENLDLVERLKTETREASAAREAAEQADEDKSRFLAAASHDLRQPVQALQLLLETLSWSRLDEHQRRTLDSAQAASTSSSEMLNTLLDFSRLEAGVIEPRPRPLGLQQLFRKLEMELAPMADEKGLVYRTRDTDATVVSDPALLELILRNLVANAIRYTDRGGVLVACRRRGAGYIIEVYDTGIGIAPDQHRAIFREFHQLDNPERDRRKGLGLGLATAERLTTALRHSLTLRSAPGRGSVFRLRVAGAQRQDTPSTRTSAPPSSLPNLGGRRVLVIDDDETIRHAMRMLLTGWGCECRTAASLEEALHQEAAAPALILCDYRLREGRNGAEAIACLRTHFGADIPALLVTGDTAPSRLREASASGIPLLHKPVAALALHQALVAALDGTSDRG</sequence>
<keyword evidence="4" id="KW-0808">Transferase</keyword>
<dbReference type="Pfam" id="PF02518">
    <property type="entry name" value="HATPase_c"/>
    <property type="match status" value="1"/>
</dbReference>
<dbReference type="SUPFAM" id="SSF47384">
    <property type="entry name" value="Homodimeric domain of signal transducing histidine kinase"/>
    <property type="match status" value="1"/>
</dbReference>
<feature type="transmembrane region" description="Helical" evidence="7">
    <location>
        <begin position="21"/>
        <end position="41"/>
    </location>
</feature>
<dbReference type="InterPro" id="IPR005467">
    <property type="entry name" value="His_kinase_dom"/>
</dbReference>
<dbReference type="CDD" id="cd00082">
    <property type="entry name" value="HisKA"/>
    <property type="match status" value="1"/>
</dbReference>
<keyword evidence="3 6" id="KW-0597">Phosphoprotein</keyword>
<dbReference type="EC" id="2.7.13.3" evidence="2"/>
<dbReference type="InterPro" id="IPR011006">
    <property type="entry name" value="CheY-like_superfamily"/>
</dbReference>
<dbReference type="SMART" id="SM00388">
    <property type="entry name" value="HisKA"/>
    <property type="match status" value="1"/>
</dbReference>
<feature type="modified residue" description="4-aspartylphosphate" evidence="6">
    <location>
        <position position="535"/>
    </location>
</feature>
<dbReference type="SUPFAM" id="SSF55874">
    <property type="entry name" value="ATPase domain of HSP90 chaperone/DNA topoisomerase II/histidine kinase"/>
    <property type="match status" value="1"/>
</dbReference>
<keyword evidence="5 10" id="KW-0418">Kinase</keyword>
<dbReference type="GO" id="GO:0016301">
    <property type="term" value="F:kinase activity"/>
    <property type="evidence" value="ECO:0007669"/>
    <property type="project" value="UniProtKB-KW"/>
</dbReference>